<gene>
    <name evidence="5" type="ORF">TM49_00645</name>
</gene>
<proteinExistence type="predicted"/>
<evidence type="ECO:0000313" key="5">
    <source>
        <dbReference type="EMBL" id="AJY44530.1"/>
    </source>
</evidence>
<dbReference type="GO" id="GO:0003677">
    <property type="term" value="F:DNA binding"/>
    <property type="evidence" value="ECO:0007669"/>
    <property type="project" value="UniProtKB-KW"/>
</dbReference>
<evidence type="ECO:0000256" key="2">
    <source>
        <dbReference type="ARBA" id="ARBA00023125"/>
    </source>
</evidence>
<name>A0A0D5LKQ5_MAREN</name>
<dbReference type="PANTHER" id="PTHR40661:SF3">
    <property type="entry name" value="FELS-1 PROPHAGE TRANSCRIPTIONAL REGULATOR"/>
    <property type="match status" value="1"/>
</dbReference>
<keyword evidence="6" id="KW-1185">Reference proteome</keyword>
<dbReference type="Pfam" id="PF00717">
    <property type="entry name" value="Peptidase_S24"/>
    <property type="match status" value="1"/>
</dbReference>
<evidence type="ECO:0000259" key="4">
    <source>
        <dbReference type="Pfam" id="PF00717"/>
    </source>
</evidence>
<dbReference type="OrthoDB" id="9792157at2"/>
<evidence type="ECO:0000256" key="3">
    <source>
        <dbReference type="ARBA" id="ARBA00023163"/>
    </source>
</evidence>
<dbReference type="InterPro" id="IPR036286">
    <property type="entry name" value="LexA/Signal_pep-like_sf"/>
</dbReference>
<dbReference type="InterPro" id="IPR039418">
    <property type="entry name" value="LexA-like"/>
</dbReference>
<dbReference type="HOGENOM" id="CLU_107980_0_0_5"/>
<keyword evidence="2 5" id="KW-0238">DNA-binding</keyword>
<dbReference type="EMBL" id="CP010803">
    <property type="protein sequence ID" value="AJY44530.1"/>
    <property type="molecule type" value="Genomic_DNA"/>
</dbReference>
<feature type="domain" description="Peptidase S24/S26A/S26B/S26C" evidence="4">
    <location>
        <begin position="99"/>
        <end position="219"/>
    </location>
</feature>
<dbReference type="Proteomes" id="UP000032611">
    <property type="component" value="Chromosome"/>
</dbReference>
<evidence type="ECO:0000256" key="1">
    <source>
        <dbReference type="ARBA" id="ARBA00023015"/>
    </source>
</evidence>
<evidence type="ECO:0000313" key="6">
    <source>
        <dbReference type="Proteomes" id="UP000032611"/>
    </source>
</evidence>
<organism evidence="5 6">
    <name type="scientific">Martelella endophytica</name>
    <dbReference type="NCBI Taxonomy" id="1486262"/>
    <lineage>
        <taxon>Bacteria</taxon>
        <taxon>Pseudomonadati</taxon>
        <taxon>Pseudomonadota</taxon>
        <taxon>Alphaproteobacteria</taxon>
        <taxon>Hyphomicrobiales</taxon>
        <taxon>Aurantimonadaceae</taxon>
        <taxon>Martelella</taxon>
    </lineage>
</organism>
<accession>A0A0D5LKQ5</accession>
<dbReference type="CDD" id="cd06529">
    <property type="entry name" value="S24_LexA-like"/>
    <property type="match status" value="1"/>
</dbReference>
<dbReference type="Gene3D" id="2.10.109.10">
    <property type="entry name" value="Umud Fragment, subunit A"/>
    <property type="match status" value="1"/>
</dbReference>
<keyword evidence="3" id="KW-0804">Transcription</keyword>
<dbReference type="RefSeq" id="WP_045679099.1">
    <property type="nucleotide sequence ID" value="NZ_CP010803.1"/>
</dbReference>
<dbReference type="KEGG" id="mey:TM49_00645"/>
<dbReference type="STRING" id="1486262.TM49_00645"/>
<dbReference type="InterPro" id="IPR015927">
    <property type="entry name" value="Peptidase_S24_S26A/B/C"/>
</dbReference>
<keyword evidence="1" id="KW-0805">Transcription regulation</keyword>
<dbReference type="AlphaFoldDB" id="A0A0D5LKQ5"/>
<dbReference type="SUPFAM" id="SSF51306">
    <property type="entry name" value="LexA/Signal peptidase"/>
    <property type="match status" value="1"/>
</dbReference>
<protein>
    <submittedName>
        <fullName evidence="5">DNA-binding protein</fullName>
    </submittedName>
</protein>
<sequence>MPRRFSHSETWKAIDALASRLNLTSSGLARKAGLDPTTFNKSKRLAPDGRERWPSMESIVKVLNATGTTMTELFGVEDAFDDSGRRPVGAFPPQPSTIPLLGLARAGAGGFFDDGGYPVGHGWDEVDFPTPLHAAHGVYALEVQGDSMQPLYRDGDVLIVEANADTRKGDRVVVKTRDSEVMAKILLRRTSRHIELQSINPEHPNLTIDLDEIEWIGRILWVSQ</sequence>
<dbReference type="PATRIC" id="fig|1486262.3.peg.134"/>
<reference evidence="5 6" key="1">
    <citation type="journal article" date="2015" name="Genome Announc.">
        <title>Complete genome sequence of Martelella endophytica YC6887, which has antifungal activity associated with a halophyte.</title>
        <authorList>
            <person name="Khan A."/>
            <person name="Khan H."/>
            <person name="Chung E.J."/>
            <person name="Hossain M.T."/>
            <person name="Chung Y.R."/>
        </authorList>
    </citation>
    <scope>NUCLEOTIDE SEQUENCE [LARGE SCALE GENOMIC DNA]</scope>
    <source>
        <strain evidence="5">YC6887</strain>
    </source>
</reference>
<dbReference type="PANTHER" id="PTHR40661">
    <property type="match status" value="1"/>
</dbReference>